<keyword evidence="2" id="KW-1227">Viral tail protein</keyword>
<dbReference type="InterPro" id="IPR005604">
    <property type="entry name" value="Phage_T7_tail_fibre-like_N"/>
</dbReference>
<dbReference type="Proteomes" id="UP000683418">
    <property type="component" value="Segment"/>
</dbReference>
<keyword evidence="3" id="KW-0946">Virion</keyword>
<gene>
    <name evidence="5" type="ORF">vBAmePR8F_gp45</name>
</gene>
<evidence type="ECO:0000313" key="5">
    <source>
        <dbReference type="EMBL" id="QPI17705.1"/>
    </source>
</evidence>
<protein>
    <submittedName>
        <fullName evidence="5">Putative long tail fiber protein</fullName>
    </submittedName>
</protein>
<organism evidence="5 6">
    <name type="scientific">Alteromonas phage vB_AmeP_R8W</name>
    <dbReference type="NCBI Taxonomy" id="2774152"/>
    <lineage>
        <taxon>Viruses</taxon>
        <taxon>Duplodnaviria</taxon>
        <taxon>Heunggongvirae</taxon>
        <taxon>Uroviricota</taxon>
        <taxon>Caudoviricetes</taxon>
        <taxon>Autographivirales</taxon>
        <taxon>Foturvirus</taxon>
        <taxon>Foturvirus R8W</taxon>
    </lineage>
</organism>
<evidence type="ECO:0000256" key="1">
    <source>
        <dbReference type="ARBA" id="ARBA00004328"/>
    </source>
</evidence>
<feature type="domain" description="Bacteriophage T7 tail fibre protein-like N-terminal" evidence="4">
    <location>
        <begin position="4"/>
        <end position="112"/>
    </location>
</feature>
<dbReference type="EMBL" id="MW043865">
    <property type="protein sequence ID" value="QPI17705.1"/>
    <property type="molecule type" value="Genomic_DNA"/>
</dbReference>
<dbReference type="GO" id="GO:0098015">
    <property type="term" value="C:virus tail"/>
    <property type="evidence" value="ECO:0007669"/>
    <property type="project" value="UniProtKB-KW"/>
</dbReference>
<evidence type="ECO:0000256" key="3">
    <source>
        <dbReference type="ARBA" id="ARBA00022844"/>
    </source>
</evidence>
<comment type="subcellular location">
    <subcellularLocation>
        <location evidence="1">Virion</location>
    </subcellularLocation>
</comment>
<accession>A0A8E4RFZ3</accession>
<proteinExistence type="predicted"/>
<sequence length="1492" mass="163418">MANTLFKYTGNGVRTVYPASFSLGYLRKEDIYVYTGANTEFNENGIPFSWVGDNQIELDEPVEFGTELTIRRVVNRTQAINNYEEGAILRESNLDASFAQALMILEELADGFFDPLNDNGFGGGSLDYVPTKDLDMNGFSILNADVVEANSFLHSRVGDLVDYINERTADTVDDSIRTDILLNEDGLIVNAFHDVLGRQGYFPSEAGTSEGQFLLIRAAILSFQSTNDYKWLAIAFKLKSNIDKLYLKPPPEDPNELYIPHWLFIVKKAVEMQSSDNALKVTMVKDSEGLNYVGQITPSVIKVVENPDTVETPIVTEPVYDQELPEPIISATSSDLQLVSSSGRTIDDVIASGDLAIDGEATVTNVTEVDYNKTTQPLVTIEGQRGELVLRVVRAYSTDADTRLDFNNPFAGVIGTDYGAPSAVFTSDEFGTVFHIPVNQFPEDTPNTIEVNVIAIFDFGETAEVSENIEAWPHWRILEETEISCAVDTLPWAYEAFDLLEQTVSDDKYTLAKNATAANIYNVFDVDDGRPWIKPFKGNPTDMSGTYFFSTREGFTVDSISQGENLSTRIEVPAGSGEAQYGRGVVDEVKVQDTGVLLDWDIDNLGSSTIRVFIQKGPKETTATRYYYDVNSSNTANNFSGEMEITWDKFVPYRLGGNGWFEVIDPIVDLQDIDVVGFVVETPDAVSFTVRRFRPVPEITLPYTPHVAPFTANAIEGQIIDWRGGAGIGYQDPVIWAKLGNTAGLSGMLQFLEDSQAEYASRYNDDGLFMPAYVWDRFDRGSVTTAPIDTWTFDWVDPNTEWVGYNARCVASCAEAGDIVAQSDPTNSARALTIANKFMTLIRNAWTDPNKYPPTNFPESITELTRSTYYEKGERVSKYDGFMYEALSSGTTSATDFQFPTEIGATQVDGTIAFKCIGYTYTQSPVYGNYEEPHAVALFMRAACYLYRNGIDTASNLAFIQQGWTYLERLWADAQNYEALRNTWSGNPSAGEYFGFWTGEIVTILAKLLNEFDDIRQTAGISSSDIKDRLAKHAEWIVAATRGGIEDAGFLALALIADDLNINIEDLTGRVEVLEQGGSGTPTAEEVKTLYESNADTNAFTDAEQTKLADAYAGGDLLVNGDFSVELTTSKFASIRRAVNSSQGAILEYRRSRGTLETPTASQDFDNLGGMYAYGYDGVDYQLTAGFTYYVDGVVAENAVPTGFKLFTSPDVVANAKNRFIVKPNGNIQFMESDGTTVGVEWDAVGKRLSVAGAGVITSEVPIYDNWQDIPLEFRGYCRVKSNATDRPLGLPNRSFECITYGADRNFLVISQAITPSEMFNVYRAPTGEYEVQAKISDSKGKSYVDVTSGDVVLSALDSDVPVLQIGGTPTVSSTVTLSALTRMWVVTNDSTQGVTLSTGNGGTVFVEAGYQSVVFGDGVGIRQSMTIATNGLKMNGDLILPIYSVATLPDPTTRYMVAVGCTDGDSGSPCLAVSDGGSWKRVALGATVSAT</sequence>
<evidence type="ECO:0000256" key="2">
    <source>
        <dbReference type="ARBA" id="ARBA00022732"/>
    </source>
</evidence>
<evidence type="ECO:0000259" key="4">
    <source>
        <dbReference type="Pfam" id="PF03906"/>
    </source>
</evidence>
<dbReference type="Pfam" id="PF03906">
    <property type="entry name" value="Phage_T7_tail"/>
    <property type="match status" value="1"/>
</dbReference>
<reference evidence="5 6" key="1">
    <citation type="submission" date="2020-09" db="EMBL/GenBank/DDBJ databases">
        <authorList>
            <person name="Feng X."/>
            <person name="Yan W."/>
            <person name="Jiao N."/>
            <person name="Zhang R."/>
        </authorList>
    </citation>
    <scope>NUCLEOTIDE SEQUENCE [LARGE SCALE GENOMIC DNA]</scope>
</reference>
<keyword evidence="6" id="KW-1185">Reference proteome</keyword>
<name>A0A8E4RFZ3_9CAUD</name>
<evidence type="ECO:0000313" key="6">
    <source>
        <dbReference type="Proteomes" id="UP000683418"/>
    </source>
</evidence>